<accession>A0A251XM41</accession>
<dbReference type="RefSeq" id="WP_167603148.1">
    <property type="nucleotide sequence ID" value="NZ_CP047051.1"/>
</dbReference>
<dbReference type="Proteomes" id="UP000195062">
    <property type="component" value="Unassembled WGS sequence"/>
</dbReference>
<protein>
    <submittedName>
        <fullName evidence="1">Uncharacterized protein</fullName>
    </submittedName>
</protein>
<dbReference type="AlphaFoldDB" id="A0A251XM41"/>
<keyword evidence="2" id="KW-1185">Reference proteome</keyword>
<proteinExistence type="predicted"/>
<evidence type="ECO:0000313" key="2">
    <source>
        <dbReference type="Proteomes" id="UP000195062"/>
    </source>
</evidence>
<sequence length="46" mass="4850">MAAAGRHDAASAPHLYYLWEPGGMLVGVVRVESSAEARKRVVGVLA</sequence>
<evidence type="ECO:0000313" key="1">
    <source>
        <dbReference type="EMBL" id="OUE04496.1"/>
    </source>
</evidence>
<comment type="caution">
    <text evidence="1">The sequence shown here is derived from an EMBL/GenBank/DDBJ whole genome shotgun (WGS) entry which is preliminary data.</text>
</comment>
<organism evidence="1 2">
    <name type="scientific">Clavibacter michiganensis subsp. michiganensis</name>
    <dbReference type="NCBI Taxonomy" id="33013"/>
    <lineage>
        <taxon>Bacteria</taxon>
        <taxon>Bacillati</taxon>
        <taxon>Actinomycetota</taxon>
        <taxon>Actinomycetes</taxon>
        <taxon>Micrococcales</taxon>
        <taxon>Microbacteriaceae</taxon>
        <taxon>Clavibacter</taxon>
    </lineage>
</organism>
<dbReference type="EMBL" id="MDHH01000001">
    <property type="protein sequence ID" value="OUE04496.1"/>
    <property type="molecule type" value="Genomic_DNA"/>
</dbReference>
<name>A0A251XM41_CLAMM</name>
<gene>
    <name evidence="1" type="ORF">CMMCAS07_06090</name>
</gene>
<reference evidence="1 2" key="1">
    <citation type="submission" date="2016-08" db="EMBL/GenBank/DDBJ databases">
        <title>Genome sequence of Clavibacter michiganensis subsp. michiganensis strain CASJ007.</title>
        <authorList>
            <person name="Thapa S.P."/>
            <person name="Coaker G."/>
        </authorList>
    </citation>
    <scope>NUCLEOTIDE SEQUENCE [LARGE SCALE GENOMIC DNA]</scope>
    <source>
        <strain evidence="1">CASJ007</strain>
    </source>
</reference>